<dbReference type="Pfam" id="PF00233">
    <property type="entry name" value="PDEase_I"/>
    <property type="match status" value="1"/>
</dbReference>
<comment type="cofactor">
    <cofactor evidence="4">
        <name>a divalent metal cation</name>
        <dbReference type="ChEBI" id="CHEBI:60240"/>
    </cofactor>
    <text evidence="4">Binds 2 divalent metal cations per subunit. Site 1 may preferentially bind zinc ions, while site 2 has a preference for magnesium and/or manganese ions.</text>
</comment>
<dbReference type="InterPro" id="IPR002073">
    <property type="entry name" value="PDEase_catalytic_dom"/>
</dbReference>
<dbReference type="OrthoDB" id="68317at2759"/>
<evidence type="ECO:0000313" key="7">
    <source>
        <dbReference type="EMBL" id="TMW60143.1"/>
    </source>
</evidence>
<gene>
    <name evidence="7" type="ORF">Poli38472_000185</name>
</gene>
<evidence type="ECO:0000256" key="1">
    <source>
        <dbReference type="ARBA" id="ARBA00022535"/>
    </source>
</evidence>
<evidence type="ECO:0000256" key="5">
    <source>
        <dbReference type="SAM" id="MobiDB-lite"/>
    </source>
</evidence>
<dbReference type="SUPFAM" id="SSF55781">
    <property type="entry name" value="GAF domain-like"/>
    <property type="match status" value="4"/>
</dbReference>
<feature type="region of interest" description="Disordered" evidence="5">
    <location>
        <begin position="1"/>
        <end position="29"/>
    </location>
</feature>
<dbReference type="PROSITE" id="PS51845">
    <property type="entry name" value="PDEASE_I_2"/>
    <property type="match status" value="1"/>
</dbReference>
<dbReference type="CDD" id="cd00077">
    <property type="entry name" value="HDc"/>
    <property type="match status" value="1"/>
</dbReference>
<dbReference type="GO" id="GO:0007165">
    <property type="term" value="P:signal transduction"/>
    <property type="evidence" value="ECO:0007669"/>
    <property type="project" value="InterPro"/>
</dbReference>
<sequence length="1251" mass="138964">MPTAMLNARIRHVPMATESPRDDDGSVRKRRRMTIIDGDQLLAMQAELATAAANASTQNASAPRVPDGRRLSFHDTARDIARRRWRLLQKHVCITQWLSKDLMRRQVKRFALAQESLVDALMTSNDDFMEVFVKIREQFLSLLDAENCFLSFEANRSILEFDGRSIYPSTRAKRGLLRQALQNGQPVHLFHPSTASDEPYMVDGVPQTIDVRSYICLPLVDSDGKVQAVAEIFNSRQDVTTVSTWLRPGCSNGSLHVLRNFVGNLIKAFAKRANISDLVSSRVMAPSASTSANASLPLRVSHGAPETEMNGYPIESLVRFLRHSVSVEHCSVFAYDKDADLLWVRLSDDSWSPPTVKCGDSIIGRAAMTGEPIQYSLPHPNSGDEEEQRAFNEHFGSLSLPMDSVRDVLCIPTVTTATQKLNGVVFLLNKTDKTPFNEAEIAMSINLCRHIGHALHSSELHEAILKAQGKAQTLLDLSSVLFRELETNALLVAIMDAIKKPMNASKCCMFIMDDEKHELVAPVGSDIANDTDQEIFRIPANEGIVGAAAQSAEIINVRDAYRDSRFNPMVDRQTGFVTRSILAVPIKDTNGAVLGVLEMVNKLSKQYFDKDDEELARGIAYYLAIALKNAKLFEAARSAMRRSDALLAMMQVISSSNENVADVFKALVDTACQILNVEHGALFFVDALSKTLFCRVGSNWKGYTIPMGKFIPGIVAESGDGVTLAHARSHPDFDLAYDDLVGLETSSLLCVPVKSSSSSTASHVIAVFYAANKLTGDGSSRASIRRAVFCEEDIKIMNAICNEMSSVIERRAWELVFLVESSNESSSDMMTEVTSSFLSQYTTTPSLPRRRSSFFRQRAPTPTSAAPSDEIAQQSTGLSGGLLSKVFASSKPTSSDSMARIRDWELIPWEYSAPQLVDLVLDMFEYFDLLQRYQVPRATMRRFVVSVKGQYQDIPYHNVYHAFTTLHVSFLIVSSQSSVGSGTLSSSSETIAQRIHSNSVSGDEPPRVIHLLELRDILSVFIAAFCHDMNHNGRTNDFHIRYRTSLAMLYNDQSVLENMHAAACFETMRRPGHDILAQVSVSEYRQMRKSIIRAILATDMHNHAGIVTQLHEKLKVDVFNPEDETHKELLMNAIVHSADISGPALIEKIHVKWSLQLLEEFNMQYEEEVALGMTPTPYMNAKPGSPELGKLNLAFIDSCVFPLWSIMHTFLDGLDKCLENIQSNRTVWIDMINNPSLSTVTVASEESAEAS</sequence>
<comment type="similarity">
    <text evidence="4">Belongs to the cyclic nucleotide phosphodiesterase family.</text>
</comment>
<reference evidence="7" key="1">
    <citation type="submission" date="2019-03" db="EMBL/GenBank/DDBJ databases">
        <title>Long read genome sequence of the mycoparasitic Pythium oligandrum ATCC 38472 isolated from sugarbeet rhizosphere.</title>
        <authorList>
            <person name="Gaulin E."/>
        </authorList>
    </citation>
    <scope>NUCLEOTIDE SEQUENCE</scope>
    <source>
        <strain evidence="7">ATCC 38472_TT</strain>
    </source>
</reference>
<dbReference type="InterPro" id="IPR029016">
    <property type="entry name" value="GAF-like_dom_sf"/>
</dbReference>
<dbReference type="InterPro" id="IPR036971">
    <property type="entry name" value="PDEase_catalytic_dom_sf"/>
</dbReference>
<dbReference type="PROSITE" id="PS00126">
    <property type="entry name" value="PDEASE_I_1"/>
    <property type="match status" value="1"/>
</dbReference>
<dbReference type="Proteomes" id="UP000794436">
    <property type="component" value="Unassembled WGS sequence"/>
</dbReference>
<dbReference type="InterPro" id="IPR003607">
    <property type="entry name" value="HD/PDEase_dom"/>
</dbReference>
<evidence type="ECO:0000313" key="8">
    <source>
        <dbReference type="Proteomes" id="UP000794436"/>
    </source>
</evidence>
<dbReference type="AlphaFoldDB" id="A0A8K1CCJ3"/>
<dbReference type="Pfam" id="PF13492">
    <property type="entry name" value="GAF_3"/>
    <property type="match status" value="1"/>
</dbReference>
<dbReference type="InterPro" id="IPR003018">
    <property type="entry name" value="GAF"/>
</dbReference>
<proteinExistence type="inferred from homology"/>
<protein>
    <recommendedName>
        <fullName evidence="4">Phosphodiesterase</fullName>
        <ecNumber evidence="4">3.1.4.-</ecNumber>
    </recommendedName>
</protein>
<dbReference type="Gene3D" id="1.10.1300.10">
    <property type="entry name" value="3'5'-cyclic nucleotide phosphodiesterase, catalytic domain"/>
    <property type="match status" value="1"/>
</dbReference>
<dbReference type="GO" id="GO:0004114">
    <property type="term" value="F:3',5'-cyclic-nucleotide phosphodiesterase activity"/>
    <property type="evidence" value="ECO:0007669"/>
    <property type="project" value="InterPro"/>
</dbReference>
<accession>A0A8K1CCJ3</accession>
<keyword evidence="3 4" id="KW-0378">Hydrolase</keyword>
<feature type="compositionally biased region" description="Polar residues" evidence="5">
    <location>
        <begin position="860"/>
        <end position="872"/>
    </location>
</feature>
<feature type="domain" description="PDEase" evidence="6">
    <location>
        <begin position="875"/>
        <end position="1235"/>
    </location>
</feature>
<keyword evidence="1" id="KW-0140">cGMP</keyword>
<comment type="caution">
    <text evidence="7">The sequence shown here is derived from an EMBL/GenBank/DDBJ whole genome shotgun (WGS) entry which is preliminary data.</text>
</comment>
<dbReference type="SMART" id="SM00065">
    <property type="entry name" value="GAF"/>
    <property type="match status" value="3"/>
</dbReference>
<evidence type="ECO:0000259" key="6">
    <source>
        <dbReference type="PROSITE" id="PS51845"/>
    </source>
</evidence>
<name>A0A8K1CCJ3_PYTOL</name>
<evidence type="ECO:0000256" key="2">
    <source>
        <dbReference type="ARBA" id="ARBA00022723"/>
    </source>
</evidence>
<dbReference type="EC" id="3.1.4.-" evidence="4"/>
<dbReference type="GO" id="GO:0046872">
    <property type="term" value="F:metal ion binding"/>
    <property type="evidence" value="ECO:0007669"/>
    <property type="project" value="UniProtKB-KW"/>
</dbReference>
<keyword evidence="8" id="KW-1185">Reference proteome</keyword>
<evidence type="ECO:0000256" key="3">
    <source>
        <dbReference type="ARBA" id="ARBA00022801"/>
    </source>
</evidence>
<evidence type="ECO:0000256" key="4">
    <source>
        <dbReference type="RuleBase" id="RU363067"/>
    </source>
</evidence>
<keyword evidence="2 4" id="KW-0479">Metal-binding</keyword>
<dbReference type="PANTHER" id="PTHR11347">
    <property type="entry name" value="CYCLIC NUCLEOTIDE PHOSPHODIESTERASE"/>
    <property type="match status" value="1"/>
</dbReference>
<dbReference type="Gene3D" id="3.30.450.40">
    <property type="match status" value="4"/>
</dbReference>
<dbReference type="InterPro" id="IPR023174">
    <property type="entry name" value="PDEase_CS"/>
</dbReference>
<dbReference type="SUPFAM" id="SSF109604">
    <property type="entry name" value="HD-domain/PDEase-like"/>
    <property type="match status" value="1"/>
</dbReference>
<feature type="region of interest" description="Disordered" evidence="5">
    <location>
        <begin position="852"/>
        <end position="872"/>
    </location>
</feature>
<organism evidence="7 8">
    <name type="scientific">Pythium oligandrum</name>
    <name type="common">Mycoparasitic fungus</name>
    <dbReference type="NCBI Taxonomy" id="41045"/>
    <lineage>
        <taxon>Eukaryota</taxon>
        <taxon>Sar</taxon>
        <taxon>Stramenopiles</taxon>
        <taxon>Oomycota</taxon>
        <taxon>Peronosporomycetes</taxon>
        <taxon>Pythiales</taxon>
        <taxon>Pythiaceae</taxon>
        <taxon>Pythium</taxon>
    </lineage>
</organism>
<dbReference type="Pfam" id="PF01590">
    <property type="entry name" value="GAF"/>
    <property type="match status" value="2"/>
</dbReference>
<dbReference type="EMBL" id="SPLM01000108">
    <property type="protein sequence ID" value="TMW60143.1"/>
    <property type="molecule type" value="Genomic_DNA"/>
</dbReference>